<dbReference type="Proteomes" id="UP000017396">
    <property type="component" value="Chromosome"/>
</dbReference>
<evidence type="ECO:0000313" key="5">
    <source>
        <dbReference type="Proteomes" id="UP000017396"/>
    </source>
</evidence>
<dbReference type="eggNOG" id="COG3652">
    <property type="taxonomic scope" value="Bacteria"/>
</dbReference>
<gene>
    <name evidence="4" type="ORF">GKIL_4164</name>
</gene>
<name>U5QRU1_GLOK1</name>
<sequence length="252" mass="27073">MNGKTIAATLAASLLLAGTPAVFAQKAMNPQTGQVKVSPVDAKFMVQAAQSDMTEIKTSQLALDKSQNSAVRDFAQRMIDEHTKSSSELKPIAERKNVTLAAELAPKQQALYDKLSGLSGEQFDRAYMQGQQKAHSDTEALFSRYLRTGRDADTKAFARKVLPVVQKHERMAADISSGRVAGSMDKSMMNKPMTPNSSGTEPAATTNRTGPAMGSPTDNQTTNPASTPPASNQTNNTKDRPYPDNATPTEPK</sequence>
<accession>U5QRU1</accession>
<organism evidence="4 5">
    <name type="scientific">Gloeobacter kilaueensis (strain ATCC BAA-2537 / CCAP 1431/1 / ULC 316 / JS1)</name>
    <dbReference type="NCBI Taxonomy" id="1183438"/>
    <lineage>
        <taxon>Bacteria</taxon>
        <taxon>Bacillati</taxon>
        <taxon>Cyanobacteriota</taxon>
        <taxon>Cyanophyceae</taxon>
        <taxon>Gloeobacterales</taxon>
        <taxon>Gloeobacteraceae</taxon>
        <taxon>Gloeobacter</taxon>
    </lineage>
</organism>
<protein>
    <recommendedName>
        <fullName evidence="3">DUF4142 domain-containing protein</fullName>
    </recommendedName>
</protein>
<dbReference type="KEGG" id="glj:GKIL_4164"/>
<feature type="domain" description="DUF4142" evidence="3">
    <location>
        <begin position="41"/>
        <end position="174"/>
    </location>
</feature>
<keyword evidence="5" id="KW-1185">Reference proteome</keyword>
<reference evidence="4 5" key="1">
    <citation type="journal article" date="2013" name="PLoS ONE">
        <title>Cultivation and Complete Genome Sequencing of Gloeobacter kilaueensis sp. nov., from a Lava Cave in Kilauea Caldera, Hawai'i.</title>
        <authorList>
            <person name="Saw J.H."/>
            <person name="Schatz M."/>
            <person name="Brown M.V."/>
            <person name="Kunkel D.D."/>
            <person name="Foster J.S."/>
            <person name="Shick H."/>
            <person name="Christensen S."/>
            <person name="Hou S."/>
            <person name="Wan X."/>
            <person name="Donachie S.P."/>
        </authorList>
    </citation>
    <scope>NUCLEOTIDE SEQUENCE [LARGE SCALE GENOMIC DNA]</scope>
    <source>
        <strain evidence="5">JS</strain>
    </source>
</reference>
<feature type="compositionally biased region" description="Polar residues" evidence="1">
    <location>
        <begin position="216"/>
        <end position="236"/>
    </location>
</feature>
<dbReference type="PANTHER" id="PTHR38593">
    <property type="entry name" value="BLR2558 PROTEIN"/>
    <property type="match status" value="1"/>
</dbReference>
<dbReference type="RefSeq" id="WP_023175756.1">
    <property type="nucleotide sequence ID" value="NC_022600.1"/>
</dbReference>
<feature type="signal peptide" evidence="2">
    <location>
        <begin position="1"/>
        <end position="24"/>
    </location>
</feature>
<evidence type="ECO:0000256" key="2">
    <source>
        <dbReference type="SAM" id="SignalP"/>
    </source>
</evidence>
<evidence type="ECO:0000313" key="4">
    <source>
        <dbReference type="EMBL" id="AGY60410.1"/>
    </source>
</evidence>
<dbReference type="Gene3D" id="1.20.1260.10">
    <property type="match status" value="1"/>
</dbReference>
<dbReference type="InterPro" id="IPR025419">
    <property type="entry name" value="DUF4142"/>
</dbReference>
<proteinExistence type="predicted"/>
<evidence type="ECO:0000259" key="3">
    <source>
        <dbReference type="Pfam" id="PF13628"/>
    </source>
</evidence>
<dbReference type="Pfam" id="PF13628">
    <property type="entry name" value="DUF4142"/>
    <property type="match status" value="1"/>
</dbReference>
<dbReference type="AlphaFoldDB" id="U5QRU1"/>
<dbReference type="EMBL" id="CP003587">
    <property type="protein sequence ID" value="AGY60410.1"/>
    <property type="molecule type" value="Genomic_DNA"/>
</dbReference>
<dbReference type="PANTHER" id="PTHR38593:SF1">
    <property type="entry name" value="BLR2558 PROTEIN"/>
    <property type="match status" value="1"/>
</dbReference>
<evidence type="ECO:0000256" key="1">
    <source>
        <dbReference type="SAM" id="MobiDB-lite"/>
    </source>
</evidence>
<keyword evidence="2" id="KW-0732">Signal</keyword>
<dbReference type="STRING" id="1183438.GKIL_4164"/>
<dbReference type="HOGENOM" id="CLU_1101653_0_0_3"/>
<feature type="compositionally biased region" description="Polar residues" evidence="1">
    <location>
        <begin position="193"/>
        <end position="209"/>
    </location>
</feature>
<feature type="region of interest" description="Disordered" evidence="1">
    <location>
        <begin position="176"/>
        <end position="252"/>
    </location>
</feature>
<feature type="chain" id="PRO_5004663921" description="DUF4142 domain-containing protein" evidence="2">
    <location>
        <begin position="25"/>
        <end position="252"/>
    </location>
</feature>
<dbReference type="InterPro" id="IPR012347">
    <property type="entry name" value="Ferritin-like"/>
</dbReference>
<dbReference type="OrthoDB" id="9101320at2"/>